<evidence type="ECO:0000256" key="1">
    <source>
        <dbReference type="SAM" id="MobiDB-lite"/>
    </source>
</evidence>
<dbReference type="GO" id="GO:0004526">
    <property type="term" value="F:ribonuclease P activity"/>
    <property type="evidence" value="ECO:0007669"/>
    <property type="project" value="TreeGrafter"/>
</dbReference>
<reference evidence="2" key="2">
    <citation type="submission" date="2023-05" db="EMBL/GenBank/DDBJ databases">
        <authorList>
            <consortium name="Lawrence Berkeley National Laboratory"/>
            <person name="Steindorff A."/>
            <person name="Hensen N."/>
            <person name="Bonometti L."/>
            <person name="Westerberg I."/>
            <person name="Brannstrom I.O."/>
            <person name="Guillou S."/>
            <person name="Cros-Aarteil S."/>
            <person name="Calhoun S."/>
            <person name="Haridas S."/>
            <person name="Kuo A."/>
            <person name="Mondo S."/>
            <person name="Pangilinan J."/>
            <person name="Riley R."/>
            <person name="Labutti K."/>
            <person name="Andreopoulos B."/>
            <person name="Lipzen A."/>
            <person name="Chen C."/>
            <person name="Yanf M."/>
            <person name="Daum C."/>
            <person name="Ng V."/>
            <person name="Clum A."/>
            <person name="Ohm R."/>
            <person name="Martin F."/>
            <person name="Silar P."/>
            <person name="Natvig D."/>
            <person name="Lalanne C."/>
            <person name="Gautier V."/>
            <person name="Ament-Velasquez S.L."/>
            <person name="Kruys A."/>
            <person name="Hutchinson M.I."/>
            <person name="Powell A.J."/>
            <person name="Barry K."/>
            <person name="Miller A.N."/>
            <person name="Grigoriev I.V."/>
            <person name="Debuchy R."/>
            <person name="Gladieux P."/>
            <person name="Thoren M.H."/>
            <person name="Johannesson H."/>
        </authorList>
    </citation>
    <scope>NUCLEOTIDE SEQUENCE</scope>
    <source>
        <strain evidence="2">CBS 141.50</strain>
    </source>
</reference>
<dbReference type="PANTHER" id="PTHR28272">
    <property type="entry name" value="RIBONUCLEASES P/MRP PROTEIN SUBUNIT POP3"/>
    <property type="match status" value="1"/>
</dbReference>
<dbReference type="GO" id="GO:0008033">
    <property type="term" value="P:tRNA processing"/>
    <property type="evidence" value="ECO:0007669"/>
    <property type="project" value="InterPro"/>
</dbReference>
<keyword evidence="3" id="KW-1185">Reference proteome</keyword>
<protein>
    <submittedName>
        <fullName evidence="2">Uncharacterized protein</fullName>
    </submittedName>
</protein>
<feature type="region of interest" description="Disordered" evidence="1">
    <location>
        <begin position="101"/>
        <end position="146"/>
    </location>
</feature>
<name>A0AAN6UWZ8_9PEZI</name>
<accession>A0AAN6UWZ8</accession>
<evidence type="ECO:0000313" key="3">
    <source>
        <dbReference type="Proteomes" id="UP001302676"/>
    </source>
</evidence>
<feature type="compositionally biased region" description="Polar residues" evidence="1">
    <location>
        <begin position="108"/>
        <end position="122"/>
    </location>
</feature>
<dbReference type="PANTHER" id="PTHR28272:SF1">
    <property type="entry name" value="RIBONUCLEASES P_MRP PROTEIN SUBUNIT POP3"/>
    <property type="match status" value="1"/>
</dbReference>
<dbReference type="GeneID" id="87814951"/>
<dbReference type="GO" id="GO:0000172">
    <property type="term" value="C:ribonuclease MRP complex"/>
    <property type="evidence" value="ECO:0007669"/>
    <property type="project" value="TreeGrafter"/>
</dbReference>
<proteinExistence type="predicted"/>
<dbReference type="RefSeq" id="XP_062633707.1">
    <property type="nucleotide sequence ID" value="XM_062778338.1"/>
</dbReference>
<feature type="region of interest" description="Disordered" evidence="1">
    <location>
        <begin position="48"/>
        <end position="86"/>
    </location>
</feature>
<comment type="caution">
    <text evidence="2">The sequence shown here is derived from an EMBL/GenBank/DDBJ whole genome shotgun (WGS) entry which is preliminary data.</text>
</comment>
<gene>
    <name evidence="2" type="ORF">C8A04DRAFT_15048</name>
</gene>
<dbReference type="Proteomes" id="UP001302676">
    <property type="component" value="Unassembled WGS sequence"/>
</dbReference>
<reference evidence="2" key="1">
    <citation type="journal article" date="2023" name="Mol. Phylogenet. Evol.">
        <title>Genome-scale phylogeny and comparative genomics of the fungal order Sordariales.</title>
        <authorList>
            <person name="Hensen N."/>
            <person name="Bonometti L."/>
            <person name="Westerberg I."/>
            <person name="Brannstrom I.O."/>
            <person name="Guillou S."/>
            <person name="Cros-Aarteil S."/>
            <person name="Calhoun S."/>
            <person name="Haridas S."/>
            <person name="Kuo A."/>
            <person name="Mondo S."/>
            <person name="Pangilinan J."/>
            <person name="Riley R."/>
            <person name="LaButti K."/>
            <person name="Andreopoulos B."/>
            <person name="Lipzen A."/>
            <person name="Chen C."/>
            <person name="Yan M."/>
            <person name="Daum C."/>
            <person name="Ng V."/>
            <person name="Clum A."/>
            <person name="Steindorff A."/>
            <person name="Ohm R.A."/>
            <person name="Martin F."/>
            <person name="Silar P."/>
            <person name="Natvig D.O."/>
            <person name="Lalanne C."/>
            <person name="Gautier V."/>
            <person name="Ament-Velasquez S.L."/>
            <person name="Kruys A."/>
            <person name="Hutchinson M.I."/>
            <person name="Powell A.J."/>
            <person name="Barry K."/>
            <person name="Miller A.N."/>
            <person name="Grigoriev I.V."/>
            <person name="Debuchy R."/>
            <person name="Gladieux P."/>
            <person name="Hiltunen Thoren M."/>
            <person name="Johannesson H."/>
        </authorList>
    </citation>
    <scope>NUCLEOTIDE SEQUENCE</scope>
    <source>
        <strain evidence="2">CBS 141.50</strain>
    </source>
</reference>
<organism evidence="2 3">
    <name type="scientific">Dichotomopilus funicola</name>
    <dbReference type="NCBI Taxonomy" id="1934379"/>
    <lineage>
        <taxon>Eukaryota</taxon>
        <taxon>Fungi</taxon>
        <taxon>Dikarya</taxon>
        <taxon>Ascomycota</taxon>
        <taxon>Pezizomycotina</taxon>
        <taxon>Sordariomycetes</taxon>
        <taxon>Sordariomycetidae</taxon>
        <taxon>Sordariales</taxon>
        <taxon>Chaetomiaceae</taxon>
        <taxon>Dichotomopilus</taxon>
    </lineage>
</organism>
<sequence length="280" mass="29987">MERKKIVHALDTPYSAVEWPHISQDDQDTILELLCQLLAPIGAHRESFITPSKGKRKRVRKANNPAGSGTEKPVEPIPPSPPISAHVDVGLSVISRGLQAMSREEDNSPSGPSPSSTKNTTKIESKTPQPPPPIAEPGSRTRPPPYSIVFVARSGQSSAFHCHFPQMVALASQTQQPTNSNPDPAIRLVGFSRACEDRLSAALGVPRVSSVALRAGAESSGPEGVSQARGLVEFVRERVAPVDVAWLREEGGVGKRKGGFLETRIEAVPTKVGVKKVKAK</sequence>
<dbReference type="InterPro" id="IPR013241">
    <property type="entry name" value="RNase_P_Pop3"/>
</dbReference>
<evidence type="ECO:0000313" key="2">
    <source>
        <dbReference type="EMBL" id="KAK4140336.1"/>
    </source>
</evidence>
<dbReference type="EMBL" id="MU853634">
    <property type="protein sequence ID" value="KAK4140336.1"/>
    <property type="molecule type" value="Genomic_DNA"/>
</dbReference>
<dbReference type="GO" id="GO:0005829">
    <property type="term" value="C:cytosol"/>
    <property type="evidence" value="ECO:0007669"/>
    <property type="project" value="TreeGrafter"/>
</dbReference>
<dbReference type="GO" id="GO:0005655">
    <property type="term" value="C:nucleolar ribonuclease P complex"/>
    <property type="evidence" value="ECO:0007669"/>
    <property type="project" value="TreeGrafter"/>
</dbReference>
<dbReference type="GO" id="GO:0034965">
    <property type="term" value="P:intronic box C/D snoRNA processing"/>
    <property type="evidence" value="ECO:0007669"/>
    <property type="project" value="TreeGrafter"/>
</dbReference>
<dbReference type="GO" id="GO:0000171">
    <property type="term" value="F:ribonuclease MRP activity"/>
    <property type="evidence" value="ECO:0007669"/>
    <property type="project" value="TreeGrafter"/>
</dbReference>
<dbReference type="GO" id="GO:0006364">
    <property type="term" value="P:rRNA processing"/>
    <property type="evidence" value="ECO:0007669"/>
    <property type="project" value="InterPro"/>
</dbReference>
<dbReference type="AlphaFoldDB" id="A0AAN6UWZ8"/>